<evidence type="ECO:0000256" key="3">
    <source>
        <dbReference type="ARBA" id="ARBA00022692"/>
    </source>
</evidence>
<feature type="transmembrane region" description="Helical" evidence="6">
    <location>
        <begin position="81"/>
        <end position="100"/>
    </location>
</feature>
<feature type="transmembrane region" description="Helical" evidence="6">
    <location>
        <begin position="243"/>
        <end position="270"/>
    </location>
</feature>
<feature type="transmembrane region" description="Helical" evidence="6">
    <location>
        <begin position="30"/>
        <end position="48"/>
    </location>
</feature>
<protein>
    <submittedName>
        <fullName evidence="7">Amino acid/amide ABC transporter membrane protein 2, HAAT family</fullName>
    </submittedName>
</protein>
<sequence length="320" mass="34157">MAKLQSSILFVLLIIIAGVLPFFLNDYYLMIIISSLVIAGLALSWAMLSNLGGMTSFGHAAFFGIASYASAIVTMRCGVPVLIAIPFAAIIAALSAVLMLPIIRLSGSYFALAILGYAQIFYGLAVEMPQWTNGPAGISSIPPLPEVLDIDFSQRLSSYFLMLVIILVIAFIYGAILRSKTGLALKAIAESEDASLVVGVNAVRLKFLILLLSAFIAGLIGAFNTHLIGSLNPDDAFSANWSLLPIIAAIFGGARTLWGPVIGAVVIYLFDQIVAKEFFAIVFHTSVGHQIILGIILALLILLAPDGLLSLFFRNRKAHA</sequence>
<keyword evidence="2" id="KW-1003">Cell membrane</keyword>
<evidence type="ECO:0000313" key="8">
    <source>
        <dbReference type="Proteomes" id="UP000187344"/>
    </source>
</evidence>
<feature type="transmembrane region" description="Helical" evidence="6">
    <location>
        <begin position="57"/>
        <end position="75"/>
    </location>
</feature>
<accession>A0A1R0F948</accession>
<dbReference type="Proteomes" id="UP000187344">
    <property type="component" value="Unassembled WGS sequence"/>
</dbReference>
<dbReference type="PANTHER" id="PTHR30482:SF10">
    <property type="entry name" value="HIGH-AFFINITY BRANCHED-CHAIN AMINO ACID TRANSPORT PROTEIN BRAE"/>
    <property type="match status" value="1"/>
</dbReference>
<dbReference type="CDD" id="cd06581">
    <property type="entry name" value="TM_PBP1_LivM_like"/>
    <property type="match status" value="1"/>
</dbReference>
<reference evidence="7 8" key="1">
    <citation type="submission" date="2016-12" db="EMBL/GenBank/DDBJ databases">
        <title>Comparative genomics of Bartonella apis.</title>
        <authorList>
            <person name="Engel P."/>
        </authorList>
    </citation>
    <scope>NUCLEOTIDE SEQUENCE [LARGE SCALE GENOMIC DNA]</scope>
    <source>
        <strain evidence="7 8">PEB0149</strain>
    </source>
</reference>
<keyword evidence="5 6" id="KW-0472">Membrane</keyword>
<dbReference type="EMBL" id="LXYT01000002">
    <property type="protein sequence ID" value="OLY43501.1"/>
    <property type="molecule type" value="Genomic_DNA"/>
</dbReference>
<dbReference type="OrthoDB" id="9814461at2"/>
<dbReference type="GO" id="GO:0005886">
    <property type="term" value="C:plasma membrane"/>
    <property type="evidence" value="ECO:0007669"/>
    <property type="project" value="UniProtKB-SubCell"/>
</dbReference>
<name>A0A1R0F948_9HYPH</name>
<evidence type="ECO:0000256" key="2">
    <source>
        <dbReference type="ARBA" id="ARBA00022475"/>
    </source>
</evidence>
<feature type="transmembrane region" description="Helical" evidence="6">
    <location>
        <begin position="291"/>
        <end position="313"/>
    </location>
</feature>
<dbReference type="GO" id="GO:0015658">
    <property type="term" value="F:branched-chain amino acid transmembrane transporter activity"/>
    <property type="evidence" value="ECO:0007669"/>
    <property type="project" value="InterPro"/>
</dbReference>
<comment type="subcellular location">
    <subcellularLocation>
        <location evidence="1">Cell membrane</location>
        <topology evidence="1">Multi-pass membrane protein</topology>
    </subcellularLocation>
</comment>
<dbReference type="Pfam" id="PF02653">
    <property type="entry name" value="BPD_transp_2"/>
    <property type="match status" value="1"/>
</dbReference>
<organism evidence="7 8">
    <name type="scientific">Bartonella apis</name>
    <dbReference type="NCBI Taxonomy" id="1686310"/>
    <lineage>
        <taxon>Bacteria</taxon>
        <taxon>Pseudomonadati</taxon>
        <taxon>Pseudomonadota</taxon>
        <taxon>Alphaproteobacteria</taxon>
        <taxon>Hyphomicrobiales</taxon>
        <taxon>Bartonellaceae</taxon>
        <taxon>Bartonella</taxon>
    </lineage>
</organism>
<comment type="caution">
    <text evidence="7">The sequence shown here is derived from an EMBL/GenBank/DDBJ whole genome shotgun (WGS) entry which is preliminary data.</text>
</comment>
<gene>
    <name evidence="7" type="ORF">PEB0149_009280</name>
</gene>
<keyword evidence="3 6" id="KW-0812">Transmembrane</keyword>
<feature type="transmembrane region" description="Helical" evidence="6">
    <location>
        <begin position="107"/>
        <end position="125"/>
    </location>
</feature>
<dbReference type="InterPro" id="IPR001851">
    <property type="entry name" value="ABC_transp_permease"/>
</dbReference>
<feature type="transmembrane region" description="Helical" evidence="6">
    <location>
        <begin position="156"/>
        <end position="176"/>
    </location>
</feature>
<evidence type="ECO:0000313" key="7">
    <source>
        <dbReference type="EMBL" id="OLY43501.1"/>
    </source>
</evidence>
<feature type="transmembrane region" description="Helical" evidence="6">
    <location>
        <begin position="7"/>
        <end position="24"/>
    </location>
</feature>
<keyword evidence="4 6" id="KW-1133">Transmembrane helix</keyword>
<evidence type="ECO:0000256" key="1">
    <source>
        <dbReference type="ARBA" id="ARBA00004651"/>
    </source>
</evidence>
<dbReference type="RefSeq" id="WP_075870472.1">
    <property type="nucleotide sequence ID" value="NZ_CALYQA010000001.1"/>
</dbReference>
<evidence type="ECO:0000256" key="6">
    <source>
        <dbReference type="SAM" id="Phobius"/>
    </source>
</evidence>
<dbReference type="PANTHER" id="PTHR30482">
    <property type="entry name" value="HIGH-AFFINITY BRANCHED-CHAIN AMINO ACID TRANSPORT SYSTEM PERMEASE"/>
    <property type="match status" value="1"/>
</dbReference>
<dbReference type="AlphaFoldDB" id="A0A1R0F948"/>
<evidence type="ECO:0000256" key="4">
    <source>
        <dbReference type="ARBA" id="ARBA00022989"/>
    </source>
</evidence>
<keyword evidence="8" id="KW-1185">Reference proteome</keyword>
<dbReference type="InterPro" id="IPR043428">
    <property type="entry name" value="LivM-like"/>
</dbReference>
<feature type="transmembrane region" description="Helical" evidence="6">
    <location>
        <begin position="205"/>
        <end position="223"/>
    </location>
</feature>
<proteinExistence type="predicted"/>
<evidence type="ECO:0000256" key="5">
    <source>
        <dbReference type="ARBA" id="ARBA00023136"/>
    </source>
</evidence>